<evidence type="ECO:0000313" key="3">
    <source>
        <dbReference type="EMBL" id="MBW0496582.1"/>
    </source>
</evidence>
<evidence type="ECO:0000256" key="1">
    <source>
        <dbReference type="SAM" id="Coils"/>
    </source>
</evidence>
<keyword evidence="1" id="KW-0175">Coiled coil</keyword>
<dbReference type="AlphaFoldDB" id="A0A9Q3D6V6"/>
<organism evidence="3 4">
    <name type="scientific">Austropuccinia psidii MF-1</name>
    <dbReference type="NCBI Taxonomy" id="1389203"/>
    <lineage>
        <taxon>Eukaryota</taxon>
        <taxon>Fungi</taxon>
        <taxon>Dikarya</taxon>
        <taxon>Basidiomycota</taxon>
        <taxon>Pucciniomycotina</taxon>
        <taxon>Pucciniomycetes</taxon>
        <taxon>Pucciniales</taxon>
        <taxon>Sphaerophragmiaceae</taxon>
        <taxon>Austropuccinia</taxon>
    </lineage>
</organism>
<feature type="region of interest" description="Disordered" evidence="2">
    <location>
        <begin position="63"/>
        <end position="130"/>
    </location>
</feature>
<accession>A0A9Q3D6V6</accession>
<keyword evidence="4" id="KW-1185">Reference proteome</keyword>
<name>A0A9Q3D6V6_9BASI</name>
<dbReference type="Proteomes" id="UP000765509">
    <property type="component" value="Unassembled WGS sequence"/>
</dbReference>
<comment type="caution">
    <text evidence="3">The sequence shown here is derived from an EMBL/GenBank/DDBJ whole genome shotgun (WGS) entry which is preliminary data.</text>
</comment>
<feature type="compositionally biased region" description="Basic residues" evidence="2">
    <location>
        <begin position="89"/>
        <end position="101"/>
    </location>
</feature>
<reference evidence="3" key="1">
    <citation type="submission" date="2021-03" db="EMBL/GenBank/DDBJ databases">
        <title>Draft genome sequence of rust myrtle Austropuccinia psidii MF-1, a brazilian biotype.</title>
        <authorList>
            <person name="Quecine M.C."/>
            <person name="Pachon D.M.R."/>
            <person name="Bonatelli M.L."/>
            <person name="Correr F.H."/>
            <person name="Franceschini L.M."/>
            <person name="Leite T.F."/>
            <person name="Margarido G.R.A."/>
            <person name="Almeida C.A."/>
            <person name="Ferrarezi J.A."/>
            <person name="Labate C.A."/>
        </authorList>
    </citation>
    <scope>NUCLEOTIDE SEQUENCE</scope>
    <source>
        <strain evidence="3">MF-1</strain>
    </source>
</reference>
<dbReference type="OrthoDB" id="2505488at2759"/>
<feature type="compositionally biased region" description="Basic residues" evidence="2">
    <location>
        <begin position="63"/>
        <end position="77"/>
    </location>
</feature>
<evidence type="ECO:0000313" key="4">
    <source>
        <dbReference type="Proteomes" id="UP000765509"/>
    </source>
</evidence>
<protein>
    <submittedName>
        <fullName evidence="3">Uncharacterized protein</fullName>
    </submittedName>
</protein>
<dbReference type="EMBL" id="AVOT02013706">
    <property type="protein sequence ID" value="MBW0496582.1"/>
    <property type="molecule type" value="Genomic_DNA"/>
</dbReference>
<proteinExistence type="predicted"/>
<feature type="compositionally biased region" description="Polar residues" evidence="2">
    <location>
        <begin position="111"/>
        <end position="125"/>
    </location>
</feature>
<feature type="coiled-coil region" evidence="1">
    <location>
        <begin position="32"/>
        <end position="59"/>
    </location>
</feature>
<evidence type="ECO:0000256" key="2">
    <source>
        <dbReference type="SAM" id="MobiDB-lite"/>
    </source>
</evidence>
<sequence length="209" mass="23747">MNFQEHSSNSHFINQNTQPNISQILQTQNQFIIDLKNQRQHHDEELETLLAKVENIQVKVTQKSKKLNKKTNKKKAKIVQNYPAASMSKAKKIQSPSRKRLTPGSNRPVFTPSSNNKTRPNQLNMKDTPEGFKPTKDAFYAHIKIIWGLIYEKLVPIAPDPALLKEFNNDFDDIDEIQQATNSSNAVSLIPKAHVITLRGTKPGRKKVG</sequence>
<gene>
    <name evidence="3" type="ORF">O181_036297</name>
</gene>